<evidence type="ECO:0000313" key="2">
    <source>
        <dbReference type="EMBL" id="AWR95813.1"/>
    </source>
</evidence>
<evidence type="ECO:0000313" key="3">
    <source>
        <dbReference type="Proteomes" id="UP000248044"/>
    </source>
</evidence>
<keyword evidence="1" id="KW-0812">Transmembrane</keyword>
<dbReference type="Proteomes" id="UP000248044">
    <property type="component" value="Chromosome"/>
</dbReference>
<dbReference type="GeneID" id="36833637"/>
<accession>A0A2U9IIG1</accession>
<evidence type="ECO:0000256" key="1">
    <source>
        <dbReference type="SAM" id="Phobius"/>
    </source>
</evidence>
<dbReference type="OrthoDB" id="43780at2157"/>
<keyword evidence="1" id="KW-0472">Membrane</keyword>
<feature type="transmembrane region" description="Helical" evidence="1">
    <location>
        <begin position="127"/>
        <end position="144"/>
    </location>
</feature>
<sequence length="153" mass="17450">MKIKGYLGHVKVDNQGNVKESDIENAKDVAEILRNNIQKGNEEAKELGFSKINGFAMFGSQKSLAFMKNEAVLVDTKKADWEELFVKYTFIKSWLVGGIVLTVLSIIMYYLAIFTNYLDYFAPEPRLYAPTIILLIGIFMLALSKSKYSYRLE</sequence>
<protein>
    <recommendedName>
        <fullName evidence="4">NUMOD4 domain-containing protein</fullName>
    </recommendedName>
</protein>
<organism evidence="2 3">
    <name type="scientific">Acidianus brierleyi</name>
    <dbReference type="NCBI Taxonomy" id="41673"/>
    <lineage>
        <taxon>Archaea</taxon>
        <taxon>Thermoproteota</taxon>
        <taxon>Thermoprotei</taxon>
        <taxon>Sulfolobales</taxon>
        <taxon>Sulfolobaceae</taxon>
        <taxon>Acidianus</taxon>
    </lineage>
</organism>
<gene>
    <name evidence="2" type="ORF">DFR85_15735</name>
</gene>
<keyword evidence="1" id="KW-1133">Transmembrane helix</keyword>
<reference evidence="2 3" key="1">
    <citation type="submission" date="2018-05" db="EMBL/GenBank/DDBJ databases">
        <title>Complete Genome Sequences of Extremely Thermoacidophilic, Metal-Mobilizing Type-Strain Members of the Archaeal Family Sulfolobaceae: Acidianus brierleyi DSM-1651T, Acidianus sulfidivorans DSM-18786T, Metallosphaera hakonensis DSM-7519T, and Metallosphaera prunae DSM-10039T.</title>
        <authorList>
            <person name="Counts J.A."/>
            <person name="Kelly R.M."/>
        </authorList>
    </citation>
    <scope>NUCLEOTIDE SEQUENCE [LARGE SCALE GENOMIC DNA]</scope>
    <source>
        <strain evidence="2 3">DSM 1651</strain>
    </source>
</reference>
<name>A0A2U9IIG1_9CREN</name>
<dbReference type="AlphaFoldDB" id="A0A2U9IIG1"/>
<dbReference type="KEGG" id="abri:DFR85_15735"/>
<proteinExistence type="predicted"/>
<evidence type="ECO:0008006" key="4">
    <source>
        <dbReference type="Google" id="ProtNLM"/>
    </source>
</evidence>
<feature type="transmembrane region" description="Helical" evidence="1">
    <location>
        <begin position="94"/>
        <end position="115"/>
    </location>
</feature>
<dbReference type="EMBL" id="CP029289">
    <property type="protein sequence ID" value="AWR95813.1"/>
    <property type="molecule type" value="Genomic_DNA"/>
</dbReference>
<keyword evidence="3" id="KW-1185">Reference proteome</keyword>
<dbReference type="RefSeq" id="WP_110271691.1">
    <property type="nucleotide sequence ID" value="NZ_CP029289.2"/>
</dbReference>